<dbReference type="AlphaFoldDB" id="A0A840MIK3"/>
<accession>A0A840MIK3</accession>
<dbReference type="CDD" id="cd01483">
    <property type="entry name" value="E1_enzyme_family"/>
    <property type="match status" value="1"/>
</dbReference>
<dbReference type="GO" id="GO:0061504">
    <property type="term" value="P:cyclic threonylcarbamoyladenosine biosynthetic process"/>
    <property type="evidence" value="ECO:0007669"/>
    <property type="project" value="TreeGrafter"/>
</dbReference>
<dbReference type="RefSeq" id="WP_184034995.1">
    <property type="nucleotide sequence ID" value="NZ_JACHHY010000003.1"/>
</dbReference>
<organism evidence="2 3">
    <name type="scientific">Chitinivorax tropicus</name>
    <dbReference type="NCBI Taxonomy" id="714531"/>
    <lineage>
        <taxon>Bacteria</taxon>
        <taxon>Pseudomonadati</taxon>
        <taxon>Pseudomonadota</taxon>
        <taxon>Betaproteobacteria</taxon>
        <taxon>Chitinivorax</taxon>
    </lineage>
</organism>
<dbReference type="EMBL" id="JACHHY010000003">
    <property type="protein sequence ID" value="MBB5017345.1"/>
    <property type="molecule type" value="Genomic_DNA"/>
</dbReference>
<comment type="caution">
    <text evidence="2">The sequence shown here is derived from an EMBL/GenBank/DDBJ whole genome shotgun (WGS) entry which is preliminary data.</text>
</comment>
<dbReference type="InterPro" id="IPR000594">
    <property type="entry name" value="ThiF_NAD_FAD-bd"/>
</dbReference>
<dbReference type="PANTHER" id="PTHR43267">
    <property type="entry name" value="TRNA THREONYLCARBAMOYLADENOSINE DEHYDRATASE"/>
    <property type="match status" value="1"/>
</dbReference>
<gene>
    <name evidence="2" type="ORF">HNQ59_000609</name>
</gene>
<feature type="domain" description="THIF-type NAD/FAD binding fold" evidence="1">
    <location>
        <begin position="11"/>
        <end position="260"/>
    </location>
</feature>
<dbReference type="GO" id="GO:0008641">
    <property type="term" value="F:ubiquitin-like modifier activating enzyme activity"/>
    <property type="evidence" value="ECO:0007669"/>
    <property type="project" value="InterPro"/>
</dbReference>
<dbReference type="GO" id="GO:0061503">
    <property type="term" value="F:tRNA threonylcarbamoyladenosine dehydratase"/>
    <property type="evidence" value="ECO:0007669"/>
    <property type="project" value="TreeGrafter"/>
</dbReference>
<proteinExistence type="predicted"/>
<keyword evidence="3" id="KW-1185">Reference proteome</keyword>
<dbReference type="InterPro" id="IPR045886">
    <property type="entry name" value="ThiF/MoeB/HesA"/>
</dbReference>
<evidence type="ECO:0000313" key="2">
    <source>
        <dbReference type="EMBL" id="MBB5017345.1"/>
    </source>
</evidence>
<evidence type="ECO:0000259" key="1">
    <source>
        <dbReference type="Pfam" id="PF00899"/>
    </source>
</evidence>
<reference evidence="2 3" key="1">
    <citation type="submission" date="2020-08" db="EMBL/GenBank/DDBJ databases">
        <title>Genomic Encyclopedia of Type Strains, Phase IV (KMG-IV): sequencing the most valuable type-strain genomes for metagenomic binning, comparative biology and taxonomic classification.</title>
        <authorList>
            <person name="Goeker M."/>
        </authorList>
    </citation>
    <scope>NUCLEOTIDE SEQUENCE [LARGE SCALE GENOMIC DNA]</scope>
    <source>
        <strain evidence="2 3">DSM 27165</strain>
    </source>
</reference>
<sequence>MSLFDYDEAFSRNIGWVTQSEQALLRSKRVAIAGMGGVGGVHLLTMSRLGIGAFNLSDFDRFDVANFNRQAGAMMSTLGKPKVEVLRDMACDINPQLDIRLFPEGIDDHNLDSFLEGVDLYIDSLDFFAFEARKKMFKACAAKGIPAITAAPLGMGTAFLAFLPGSMTFEEYFRMEGHDDFEQGLRFLMGLAPARLHMRYLVDPSRIRLDLKKGPSTIMACQLCSGVAATQALKILLNRGEVVTAPYGLHFDAYANTLVRTYIPWGNNNPMQRLKLAIGRKMLGKQLTQITKATQTEQPLRVIEKILDLARWAPSGDNTQVWRFEIVDDQHVVIHGADTRDHVVYDVDGRPSQISIGALIENIHIAAAHFGLGVSYQRRGHASNETEPTFDVRFTPDTNIKPNKLYDFIQLRTVQRRPLQTRPLTAQEKQLLKQAVGDQFNITWLEGRSTRWEMAKLLFQNAKIRLTMPEAYHVHKAIIEWDAQFSEDRLPDQAVGLDPVGLKLMRWAMQSWSRVKFLNTYLAGTWLPRIQLDLIPGLACGAHFVLTAQQEPKTVDDYIEAGRALQRFWLTATQLGLQLQPEMTPLIFSWYVQQDKRFSTEASLWSQAQRLRQRFITLISEQTLRQAVFVGRIGAGPVAIARSTRLPLAKLIYQPPKSS</sequence>
<dbReference type="Gene3D" id="3.40.109.10">
    <property type="entry name" value="NADH Oxidase"/>
    <property type="match status" value="2"/>
</dbReference>
<dbReference type="Proteomes" id="UP000575898">
    <property type="component" value="Unassembled WGS sequence"/>
</dbReference>
<name>A0A840MIK3_9PROT</name>
<dbReference type="NCBIfam" id="NF006077">
    <property type="entry name" value="PRK08223.1"/>
    <property type="match status" value="1"/>
</dbReference>
<dbReference type="Gene3D" id="3.40.50.720">
    <property type="entry name" value="NAD(P)-binding Rossmann-like Domain"/>
    <property type="match status" value="1"/>
</dbReference>
<dbReference type="InterPro" id="IPR000415">
    <property type="entry name" value="Nitroreductase-like"/>
</dbReference>
<dbReference type="SUPFAM" id="SSF55469">
    <property type="entry name" value="FMN-dependent nitroreductase-like"/>
    <property type="match status" value="1"/>
</dbReference>
<dbReference type="SUPFAM" id="SSF69572">
    <property type="entry name" value="Activating enzymes of the ubiquitin-like proteins"/>
    <property type="match status" value="1"/>
</dbReference>
<dbReference type="Pfam" id="PF00899">
    <property type="entry name" value="ThiF"/>
    <property type="match status" value="1"/>
</dbReference>
<protein>
    <recommendedName>
        <fullName evidence="1">THIF-type NAD/FAD binding fold domain-containing protein</fullName>
    </recommendedName>
</protein>
<evidence type="ECO:0000313" key="3">
    <source>
        <dbReference type="Proteomes" id="UP000575898"/>
    </source>
</evidence>
<dbReference type="GO" id="GO:0016491">
    <property type="term" value="F:oxidoreductase activity"/>
    <property type="evidence" value="ECO:0007669"/>
    <property type="project" value="InterPro"/>
</dbReference>
<dbReference type="PANTHER" id="PTHR43267:SF1">
    <property type="entry name" value="TRNA THREONYLCARBAMOYLADENOSINE DEHYDRATASE"/>
    <property type="match status" value="1"/>
</dbReference>
<dbReference type="InterPro" id="IPR035985">
    <property type="entry name" value="Ubiquitin-activating_enz"/>
</dbReference>